<evidence type="ECO:0000313" key="2">
    <source>
        <dbReference type="Proteomes" id="UP000499080"/>
    </source>
</evidence>
<reference evidence="1 2" key="1">
    <citation type="journal article" date="2019" name="Sci. Rep.">
        <title>Orb-weaving spider Araneus ventricosus genome elucidates the spidroin gene catalogue.</title>
        <authorList>
            <person name="Kono N."/>
            <person name="Nakamura H."/>
            <person name="Ohtoshi R."/>
            <person name="Moran D.A.P."/>
            <person name="Shinohara A."/>
            <person name="Yoshida Y."/>
            <person name="Fujiwara M."/>
            <person name="Mori M."/>
            <person name="Tomita M."/>
            <person name="Arakawa K."/>
        </authorList>
    </citation>
    <scope>NUCLEOTIDE SEQUENCE [LARGE SCALE GENOMIC DNA]</scope>
</reference>
<proteinExistence type="predicted"/>
<organism evidence="1 2">
    <name type="scientific">Araneus ventricosus</name>
    <name type="common">Orbweaver spider</name>
    <name type="synonym">Epeira ventricosa</name>
    <dbReference type="NCBI Taxonomy" id="182803"/>
    <lineage>
        <taxon>Eukaryota</taxon>
        <taxon>Metazoa</taxon>
        <taxon>Ecdysozoa</taxon>
        <taxon>Arthropoda</taxon>
        <taxon>Chelicerata</taxon>
        <taxon>Arachnida</taxon>
        <taxon>Araneae</taxon>
        <taxon>Araneomorphae</taxon>
        <taxon>Entelegynae</taxon>
        <taxon>Araneoidea</taxon>
        <taxon>Araneidae</taxon>
        <taxon>Araneus</taxon>
    </lineage>
</organism>
<evidence type="ECO:0000313" key="1">
    <source>
        <dbReference type="EMBL" id="GBM74579.1"/>
    </source>
</evidence>
<gene>
    <name evidence="1" type="ORF">AVEN_151031_1</name>
</gene>
<dbReference type="EMBL" id="BGPR01002505">
    <property type="protein sequence ID" value="GBM74579.1"/>
    <property type="molecule type" value="Genomic_DNA"/>
</dbReference>
<dbReference type="AlphaFoldDB" id="A0A4Y2IBB8"/>
<dbReference type="Proteomes" id="UP000499080">
    <property type="component" value="Unassembled WGS sequence"/>
</dbReference>
<keyword evidence="2" id="KW-1185">Reference proteome</keyword>
<protein>
    <submittedName>
        <fullName evidence="1">Uncharacterized protein</fullName>
    </submittedName>
</protein>
<accession>A0A4Y2IBB8</accession>
<dbReference type="OrthoDB" id="1434304at2759"/>
<sequence>MYPTTGKLHDPGRKCRRDLLNEEPIIPINTVTPTVIQTSYLTLTTYDTSTTSYRYRVPPAAIKMSIHIISVFVKVSIELEEHKEIQTHLSIRPLIQGDRLSAGVDKGCRDCHPSRAQKGPKIRSEGRLQHYGKCGRSFRKNGFG</sequence>
<name>A0A4Y2IBB8_ARAVE</name>
<comment type="caution">
    <text evidence="1">The sequence shown here is derived from an EMBL/GenBank/DDBJ whole genome shotgun (WGS) entry which is preliminary data.</text>
</comment>